<gene>
    <name evidence="2" type="ORF">SK128_025304</name>
</gene>
<feature type="region of interest" description="Disordered" evidence="1">
    <location>
        <begin position="46"/>
        <end position="72"/>
    </location>
</feature>
<reference evidence="2 3" key="1">
    <citation type="submission" date="2023-11" db="EMBL/GenBank/DDBJ databases">
        <title>Halocaridina rubra genome assembly.</title>
        <authorList>
            <person name="Smith C."/>
        </authorList>
    </citation>
    <scope>NUCLEOTIDE SEQUENCE [LARGE SCALE GENOMIC DNA]</scope>
    <source>
        <strain evidence="2">EP-1</strain>
        <tissue evidence="2">Whole</tissue>
    </source>
</reference>
<dbReference type="AlphaFoldDB" id="A0AAN8X8T0"/>
<comment type="caution">
    <text evidence="2">The sequence shown here is derived from an EMBL/GenBank/DDBJ whole genome shotgun (WGS) entry which is preliminary data.</text>
</comment>
<sequence length="72" mass="7935">LANPNREAVEAGATLITKTWVVNKLCRSVRWVSDNKKKGYDNVHTTFGSDAQKNSPSIAKSSLGCRVRSDKE</sequence>
<feature type="compositionally biased region" description="Polar residues" evidence="1">
    <location>
        <begin position="46"/>
        <end position="60"/>
    </location>
</feature>
<evidence type="ECO:0000313" key="2">
    <source>
        <dbReference type="EMBL" id="KAK7074285.1"/>
    </source>
</evidence>
<proteinExistence type="predicted"/>
<keyword evidence="3" id="KW-1185">Reference proteome</keyword>
<protein>
    <submittedName>
        <fullName evidence="2">Uncharacterized protein</fullName>
    </submittedName>
</protein>
<evidence type="ECO:0000313" key="3">
    <source>
        <dbReference type="Proteomes" id="UP001381693"/>
    </source>
</evidence>
<organism evidence="2 3">
    <name type="scientific">Halocaridina rubra</name>
    <name type="common">Hawaiian red shrimp</name>
    <dbReference type="NCBI Taxonomy" id="373956"/>
    <lineage>
        <taxon>Eukaryota</taxon>
        <taxon>Metazoa</taxon>
        <taxon>Ecdysozoa</taxon>
        <taxon>Arthropoda</taxon>
        <taxon>Crustacea</taxon>
        <taxon>Multicrustacea</taxon>
        <taxon>Malacostraca</taxon>
        <taxon>Eumalacostraca</taxon>
        <taxon>Eucarida</taxon>
        <taxon>Decapoda</taxon>
        <taxon>Pleocyemata</taxon>
        <taxon>Caridea</taxon>
        <taxon>Atyoidea</taxon>
        <taxon>Atyidae</taxon>
        <taxon>Halocaridina</taxon>
    </lineage>
</organism>
<dbReference type="EMBL" id="JAXCGZ010011689">
    <property type="protein sequence ID" value="KAK7074285.1"/>
    <property type="molecule type" value="Genomic_DNA"/>
</dbReference>
<evidence type="ECO:0000256" key="1">
    <source>
        <dbReference type="SAM" id="MobiDB-lite"/>
    </source>
</evidence>
<accession>A0AAN8X8T0</accession>
<feature type="non-terminal residue" evidence="2">
    <location>
        <position position="1"/>
    </location>
</feature>
<dbReference type="Proteomes" id="UP001381693">
    <property type="component" value="Unassembled WGS sequence"/>
</dbReference>
<feature type="non-terminal residue" evidence="2">
    <location>
        <position position="72"/>
    </location>
</feature>
<name>A0AAN8X8T0_HALRR</name>